<dbReference type="PANTHER" id="PTHR11705">
    <property type="entry name" value="PROTEASE FAMILY M14 CARBOXYPEPTIDASE A,B"/>
    <property type="match status" value="1"/>
</dbReference>
<dbReference type="STRING" id="331648.BST97_01990"/>
<dbReference type="GO" id="GO:0006508">
    <property type="term" value="P:proteolysis"/>
    <property type="evidence" value="ECO:0007669"/>
    <property type="project" value="UniProtKB-KW"/>
</dbReference>
<evidence type="ECO:0000256" key="3">
    <source>
        <dbReference type="ARBA" id="ARBA00022670"/>
    </source>
</evidence>
<evidence type="ECO:0000313" key="10">
    <source>
        <dbReference type="Proteomes" id="UP000193431"/>
    </source>
</evidence>
<comment type="caution">
    <text evidence="7">Lacks conserved residue(s) required for the propagation of feature annotation.</text>
</comment>
<dbReference type="PROSITE" id="PS52035">
    <property type="entry name" value="PEPTIDASE_M14"/>
    <property type="match status" value="1"/>
</dbReference>
<dbReference type="Proteomes" id="UP000193431">
    <property type="component" value="Chromosome"/>
</dbReference>
<comment type="cofactor">
    <cofactor evidence="1">
        <name>Zn(2+)</name>
        <dbReference type="ChEBI" id="CHEBI:29105"/>
    </cofactor>
</comment>
<keyword evidence="4" id="KW-0378">Hydrolase</keyword>
<keyword evidence="3" id="KW-0645">Protease</keyword>
<dbReference type="AlphaFoldDB" id="A0A1W6MGY9"/>
<dbReference type="SMART" id="SM00631">
    <property type="entry name" value="Zn_pept"/>
    <property type="match status" value="1"/>
</dbReference>
<dbReference type="OrthoDB" id="1119199at2"/>
<dbReference type="RefSeq" id="WP_085765668.1">
    <property type="nucleotide sequence ID" value="NZ_CP019344.1"/>
</dbReference>
<dbReference type="EMBL" id="CP019344">
    <property type="protein sequence ID" value="ARN76868.1"/>
    <property type="molecule type" value="Genomic_DNA"/>
</dbReference>
<evidence type="ECO:0000313" key="9">
    <source>
        <dbReference type="EMBL" id="ARN76868.1"/>
    </source>
</evidence>
<organism evidence="9 10">
    <name type="scientific">Nonlabens spongiae</name>
    <dbReference type="NCBI Taxonomy" id="331648"/>
    <lineage>
        <taxon>Bacteria</taxon>
        <taxon>Pseudomonadati</taxon>
        <taxon>Bacteroidota</taxon>
        <taxon>Flavobacteriia</taxon>
        <taxon>Flavobacteriales</taxon>
        <taxon>Flavobacteriaceae</taxon>
        <taxon>Nonlabens</taxon>
    </lineage>
</organism>
<name>A0A1W6MGY9_9FLAO</name>
<evidence type="ECO:0000256" key="1">
    <source>
        <dbReference type="ARBA" id="ARBA00001947"/>
    </source>
</evidence>
<protein>
    <recommendedName>
        <fullName evidence="8">Peptidase M14 domain-containing protein</fullName>
    </recommendedName>
</protein>
<evidence type="ECO:0000259" key="8">
    <source>
        <dbReference type="PROSITE" id="PS52035"/>
    </source>
</evidence>
<reference evidence="9 10" key="1">
    <citation type="submission" date="2016-11" db="EMBL/GenBank/DDBJ databases">
        <title>Trade-off between light-utilization and light-protection in marine flavobacteria.</title>
        <authorList>
            <person name="Kumagai Y."/>
        </authorList>
    </citation>
    <scope>NUCLEOTIDE SEQUENCE [LARGE SCALE GENOMIC DNA]</scope>
    <source>
        <strain evidence="9 10">JCM 13191</strain>
    </source>
</reference>
<evidence type="ECO:0000256" key="2">
    <source>
        <dbReference type="ARBA" id="ARBA00005988"/>
    </source>
</evidence>
<feature type="domain" description="Peptidase M14" evidence="8">
    <location>
        <begin position="5"/>
        <end position="254"/>
    </location>
</feature>
<dbReference type="GO" id="GO:0008270">
    <property type="term" value="F:zinc ion binding"/>
    <property type="evidence" value="ECO:0007669"/>
    <property type="project" value="InterPro"/>
</dbReference>
<dbReference type="PANTHER" id="PTHR11705:SF143">
    <property type="entry name" value="SLL0236 PROTEIN"/>
    <property type="match status" value="1"/>
</dbReference>
<evidence type="ECO:0000256" key="4">
    <source>
        <dbReference type="ARBA" id="ARBA00022801"/>
    </source>
</evidence>
<keyword evidence="6" id="KW-0482">Metalloprotease</keyword>
<dbReference type="SUPFAM" id="SSF53187">
    <property type="entry name" value="Zn-dependent exopeptidases"/>
    <property type="match status" value="1"/>
</dbReference>
<dbReference type="Pfam" id="PF00246">
    <property type="entry name" value="Peptidase_M14"/>
    <property type="match status" value="1"/>
</dbReference>
<dbReference type="GO" id="GO:0004181">
    <property type="term" value="F:metallocarboxypeptidase activity"/>
    <property type="evidence" value="ECO:0007669"/>
    <property type="project" value="InterPro"/>
</dbReference>
<keyword evidence="5" id="KW-0862">Zinc</keyword>
<evidence type="ECO:0000256" key="7">
    <source>
        <dbReference type="PROSITE-ProRule" id="PRU01379"/>
    </source>
</evidence>
<evidence type="ECO:0000256" key="5">
    <source>
        <dbReference type="ARBA" id="ARBA00022833"/>
    </source>
</evidence>
<comment type="similarity">
    <text evidence="2 7">Belongs to the peptidase M14 family.</text>
</comment>
<gene>
    <name evidence="9" type="ORF">BST97_01990</name>
</gene>
<sequence length="364" mass="41129">MKLNRYFKYSEFEKGLDQILNRSKNHSWQKSVIGKSVLGKSIYGLKFGSGNNHVLIWSQMHGNESTSTRALIRLLDSDFFHQFEQNLELYIIPVLNPDGCDFWTRNNANNVDLNRDAIDLSQPESKILRTAIDDFQPDFCLNLHDQRTIYGNDSGTLPAQFSFLAPAGDAEKTISGARLKAMSLINSIAGAINLESAYVGRYGDDFNINCIGDYCMSRGIPIVLFEGGHAGQDYDREEAAQLYENALKIALTKLSNDLKLQSRDEIVDGYNEIPSIAQTYTDILLKQVSDARGSRQDLAIMYREVIDGDRLWFIPVITDIDQEQIKNAHRVLDAAHLSFEELDLLIEECGVVQSTSFSIRSFYK</sequence>
<dbReference type="GO" id="GO:0005615">
    <property type="term" value="C:extracellular space"/>
    <property type="evidence" value="ECO:0007669"/>
    <property type="project" value="TreeGrafter"/>
</dbReference>
<keyword evidence="10" id="KW-1185">Reference proteome</keyword>
<accession>A0A1W6MGY9</accession>
<proteinExistence type="inferred from homology"/>
<evidence type="ECO:0000256" key="6">
    <source>
        <dbReference type="ARBA" id="ARBA00023049"/>
    </source>
</evidence>
<dbReference type="Gene3D" id="3.40.630.10">
    <property type="entry name" value="Zn peptidases"/>
    <property type="match status" value="1"/>
</dbReference>
<dbReference type="InterPro" id="IPR000834">
    <property type="entry name" value="Peptidase_M14"/>
</dbReference>